<dbReference type="EMBL" id="JAQQAF010000001">
    <property type="protein sequence ID" value="KAJ8511576.1"/>
    <property type="molecule type" value="Genomic_DNA"/>
</dbReference>
<organism evidence="1 2">
    <name type="scientific">Ensete ventricosum</name>
    <name type="common">Abyssinian banana</name>
    <name type="synonym">Musa ensete</name>
    <dbReference type="NCBI Taxonomy" id="4639"/>
    <lineage>
        <taxon>Eukaryota</taxon>
        <taxon>Viridiplantae</taxon>
        <taxon>Streptophyta</taxon>
        <taxon>Embryophyta</taxon>
        <taxon>Tracheophyta</taxon>
        <taxon>Spermatophyta</taxon>
        <taxon>Magnoliopsida</taxon>
        <taxon>Liliopsida</taxon>
        <taxon>Zingiberales</taxon>
        <taxon>Musaceae</taxon>
        <taxon>Ensete</taxon>
    </lineage>
</organism>
<accession>A0AAV8RWQ7</accession>
<name>A0AAV8RWQ7_ENSVE</name>
<keyword evidence="2" id="KW-1185">Reference proteome</keyword>
<gene>
    <name evidence="1" type="ORF">OPV22_002010</name>
</gene>
<reference evidence="1 2" key="1">
    <citation type="submission" date="2022-12" db="EMBL/GenBank/DDBJ databases">
        <title>Chromosome-scale assembly of the Ensete ventricosum genome.</title>
        <authorList>
            <person name="Dussert Y."/>
            <person name="Stocks J."/>
            <person name="Wendawek A."/>
            <person name="Woldeyes F."/>
            <person name="Nichols R.A."/>
            <person name="Borrell J.S."/>
        </authorList>
    </citation>
    <scope>NUCLEOTIDE SEQUENCE [LARGE SCALE GENOMIC DNA]</scope>
    <source>
        <strain evidence="2">cv. Maze</strain>
        <tissue evidence="1">Seeds</tissue>
    </source>
</reference>
<dbReference type="AlphaFoldDB" id="A0AAV8RWQ7"/>
<dbReference type="Proteomes" id="UP001222027">
    <property type="component" value="Unassembled WGS sequence"/>
</dbReference>
<comment type="caution">
    <text evidence="1">The sequence shown here is derived from an EMBL/GenBank/DDBJ whole genome shotgun (WGS) entry which is preliminary data.</text>
</comment>
<protein>
    <recommendedName>
        <fullName evidence="3">DUF295 domain-containing protein</fullName>
    </recommendedName>
</protein>
<evidence type="ECO:0000313" key="2">
    <source>
        <dbReference type="Proteomes" id="UP001222027"/>
    </source>
</evidence>
<evidence type="ECO:0000313" key="1">
    <source>
        <dbReference type="EMBL" id="KAJ8511576.1"/>
    </source>
</evidence>
<sequence length="137" mass="15880">MIGRFAAHIMLALIPRHLPLCKGRYKKHRFLVRKRGFDSETTVTVNWEPTYAIRKKELYLHSMMPFTAGGEHRFWSSIPSIDDVNGSSRVICKTKEVFLLSFDARQSQRTLHEIRVFPSHYFLTYIHPSLGNSSSAL</sequence>
<evidence type="ECO:0008006" key="3">
    <source>
        <dbReference type="Google" id="ProtNLM"/>
    </source>
</evidence>
<proteinExistence type="predicted"/>